<gene>
    <name evidence="1" type="ORF">O163_00480</name>
</gene>
<accession>U5CK27</accession>
<comment type="caution">
    <text evidence="1">The sequence shown here is derived from an EMBL/GenBank/DDBJ whole genome shotgun (WGS) entry which is preliminary data.</text>
</comment>
<name>U5CK27_CALSX</name>
<dbReference type="Proteomes" id="UP000016856">
    <property type="component" value="Unassembled WGS sequence"/>
</dbReference>
<proteinExistence type="predicted"/>
<dbReference type="AlphaFoldDB" id="U5CK27"/>
<dbReference type="EMBL" id="AXDC01000002">
    <property type="protein sequence ID" value="ERM93285.1"/>
    <property type="molecule type" value="Genomic_DNA"/>
</dbReference>
<evidence type="ECO:0000313" key="2">
    <source>
        <dbReference type="Proteomes" id="UP000016856"/>
    </source>
</evidence>
<sequence>MRKAVSVIVVLLKGSVKWLVKIKFRGERQWNGLKC</sequence>
<protein>
    <submittedName>
        <fullName evidence="1">Uncharacterized protein</fullName>
    </submittedName>
</protein>
<evidence type="ECO:0000313" key="1">
    <source>
        <dbReference type="EMBL" id="ERM93285.1"/>
    </source>
</evidence>
<organism evidence="1 2">
    <name type="scientific">Caldanaerobacter subterraneus subsp. yonseiensis KB-1</name>
    <dbReference type="NCBI Taxonomy" id="1388761"/>
    <lineage>
        <taxon>Bacteria</taxon>
        <taxon>Bacillati</taxon>
        <taxon>Bacillota</taxon>
        <taxon>Clostridia</taxon>
        <taxon>Thermoanaerobacterales</taxon>
        <taxon>Thermoanaerobacteraceae</taxon>
        <taxon>Caldanaerobacter</taxon>
    </lineage>
</organism>
<reference evidence="1 2" key="1">
    <citation type="journal article" date="2013" name="Genome Announc.">
        <title>Draft Genome Sequence of an Anaerobic and Extremophilic Bacterium, Caldanaerobacter yonseiensis, Isolated from a Geothermal Hot Stream.</title>
        <authorList>
            <person name="Lee S.J."/>
            <person name="Lee Y.J."/>
            <person name="Park G.S."/>
            <person name="Kim B.C."/>
            <person name="Lee S.J."/>
            <person name="Shin J.H."/>
            <person name="Lee D.W."/>
        </authorList>
    </citation>
    <scope>NUCLEOTIDE SEQUENCE [LARGE SCALE GENOMIC DNA]</scope>
    <source>
        <strain evidence="1 2">KB-1</strain>
    </source>
</reference>